<protein>
    <submittedName>
        <fullName evidence="2">Uncharacterized protein</fullName>
    </submittedName>
</protein>
<comment type="caution">
    <text evidence="2">The sequence shown here is derived from an EMBL/GenBank/DDBJ whole genome shotgun (WGS) entry which is preliminary data.</text>
</comment>
<name>A0AAV9J785_9PEZI</name>
<sequence>MAEVNEEDRTETDVSESEIDSYIISVPELRKKATTTPTRTSKRRKNSQGGQQDVTPPKAWIMASPSSYDTCTPLSAETSNQPNSNVAVTAGVDLSTPRSLSNEAPDTSDLRWYKASFIEKQPVTLASQQKRRGWLGTDGRAWLQGTKSPTRPSRGLMSEISTAKRVDAQGTLKRAFLMSGAEEPASPLPRCNSSELRIQSAASWETLAESGKKF</sequence>
<evidence type="ECO:0000313" key="2">
    <source>
        <dbReference type="EMBL" id="KAK4540578.1"/>
    </source>
</evidence>
<dbReference type="Proteomes" id="UP001324427">
    <property type="component" value="Unassembled WGS sequence"/>
</dbReference>
<dbReference type="EMBL" id="JAVFHQ010000065">
    <property type="protein sequence ID" value="KAK4540578.1"/>
    <property type="molecule type" value="Genomic_DNA"/>
</dbReference>
<feature type="compositionally biased region" description="Acidic residues" evidence="1">
    <location>
        <begin position="1"/>
        <end position="19"/>
    </location>
</feature>
<evidence type="ECO:0000256" key="1">
    <source>
        <dbReference type="SAM" id="MobiDB-lite"/>
    </source>
</evidence>
<reference evidence="2 3" key="1">
    <citation type="submission" date="2021-11" db="EMBL/GenBank/DDBJ databases">
        <title>Black yeast isolated from Biological Soil Crust.</title>
        <authorList>
            <person name="Kurbessoian T."/>
        </authorList>
    </citation>
    <scope>NUCLEOTIDE SEQUENCE [LARGE SCALE GENOMIC DNA]</scope>
    <source>
        <strain evidence="2 3">CCFEE 5522</strain>
    </source>
</reference>
<proteinExistence type="predicted"/>
<accession>A0AAV9J785</accession>
<feature type="region of interest" description="Disordered" evidence="1">
    <location>
        <begin position="1"/>
        <end position="85"/>
    </location>
</feature>
<organism evidence="2 3">
    <name type="scientific">Oleoguttula mirabilis</name>
    <dbReference type="NCBI Taxonomy" id="1507867"/>
    <lineage>
        <taxon>Eukaryota</taxon>
        <taxon>Fungi</taxon>
        <taxon>Dikarya</taxon>
        <taxon>Ascomycota</taxon>
        <taxon>Pezizomycotina</taxon>
        <taxon>Dothideomycetes</taxon>
        <taxon>Dothideomycetidae</taxon>
        <taxon>Mycosphaerellales</taxon>
        <taxon>Teratosphaeriaceae</taxon>
        <taxon>Oleoguttula</taxon>
    </lineage>
</organism>
<evidence type="ECO:0000313" key="3">
    <source>
        <dbReference type="Proteomes" id="UP001324427"/>
    </source>
</evidence>
<gene>
    <name evidence="2" type="ORF">LTR36_009108</name>
</gene>
<dbReference type="AlphaFoldDB" id="A0AAV9J785"/>
<feature type="compositionally biased region" description="Polar residues" evidence="1">
    <location>
        <begin position="64"/>
        <end position="85"/>
    </location>
</feature>
<feature type="region of interest" description="Disordered" evidence="1">
    <location>
        <begin position="136"/>
        <end position="158"/>
    </location>
</feature>
<keyword evidence="3" id="KW-1185">Reference proteome</keyword>